<dbReference type="OrthoDB" id="3344043at2759"/>
<dbReference type="HOGENOM" id="CLU_013539_1_0_1"/>
<dbReference type="Proteomes" id="UP000027920">
    <property type="component" value="Unassembled WGS sequence"/>
</dbReference>
<gene>
    <name evidence="1" type="ORF">A1O9_04073</name>
</gene>
<evidence type="ECO:0000313" key="1">
    <source>
        <dbReference type="EMBL" id="KEF59229.1"/>
    </source>
</evidence>
<accession>A0A072PGI9</accession>
<proteinExistence type="predicted"/>
<dbReference type="EMBL" id="AMGV01000003">
    <property type="protein sequence ID" value="KEF59229.1"/>
    <property type="molecule type" value="Genomic_DNA"/>
</dbReference>
<evidence type="ECO:0000313" key="2">
    <source>
        <dbReference type="Proteomes" id="UP000027920"/>
    </source>
</evidence>
<sequence>MPFLDRSQPERVPIDRTTLLRFSGARIDPYTRYVSFILFHDLNLSVKGQRNMNNAFANLPIYMSIAPGQRLGFGWGVTNIIRDKAIHEGSYDHLAILTALGESFHEVYGAKILQALTSAVAGPEDMTPHFSQWTAALKACNGVLATTDFGLLVEEYVRLDPYRSTMIKDFESIFPPTSISEALRALMRVSAKHEKQITFIGSSIISWFAAVAEWLCDLRVSVHQSSGELLHATHKGSQPQVVLIFVEAPGIRFTFETWKENDVNILELDITQQSYPSNVHSTPFSGRVAWQSLLPRVFGKSFHYLDHDESKAFGGMIGGAAKMFQGLALGEGHEKHTELVSTQNRSNTASYGSGLVETLTNWLPELRRFQGRMERALKLNHEEASRAYVEYLSKLRKTCQCGICMSKDEIDKEKEGCPPPHGYCLAVMVETIISLGLVLSRMTVSSGIFPSRAGIQSFYASQVQKRLEARGLHWTEHFRLVYGNEWNAPGARRLQNAVQIFSGSRPQRDLPDNLVALSHEGMCAYFVTLEKRMKVNDQDQVKLIRVVSGGIAVREKVFDRACLGPVTDAASDDPWEEVVYEHLEDSLYCK</sequence>
<protein>
    <submittedName>
        <fullName evidence="1">Uncharacterized protein</fullName>
    </submittedName>
</protein>
<dbReference type="STRING" id="1182545.A0A072PGI9"/>
<organism evidence="1 2">
    <name type="scientific">Exophiala aquamarina CBS 119918</name>
    <dbReference type="NCBI Taxonomy" id="1182545"/>
    <lineage>
        <taxon>Eukaryota</taxon>
        <taxon>Fungi</taxon>
        <taxon>Dikarya</taxon>
        <taxon>Ascomycota</taxon>
        <taxon>Pezizomycotina</taxon>
        <taxon>Eurotiomycetes</taxon>
        <taxon>Chaetothyriomycetidae</taxon>
        <taxon>Chaetothyriales</taxon>
        <taxon>Herpotrichiellaceae</taxon>
        <taxon>Exophiala</taxon>
    </lineage>
</organism>
<dbReference type="GeneID" id="25279006"/>
<dbReference type="RefSeq" id="XP_013261819.1">
    <property type="nucleotide sequence ID" value="XM_013406365.1"/>
</dbReference>
<dbReference type="VEuPathDB" id="FungiDB:A1O9_04073"/>
<comment type="caution">
    <text evidence="1">The sequence shown here is derived from an EMBL/GenBank/DDBJ whole genome shotgun (WGS) entry which is preliminary data.</text>
</comment>
<name>A0A072PGI9_9EURO</name>
<dbReference type="AlphaFoldDB" id="A0A072PGI9"/>
<keyword evidence="2" id="KW-1185">Reference proteome</keyword>
<reference evidence="1 2" key="1">
    <citation type="submission" date="2013-03" db="EMBL/GenBank/DDBJ databases">
        <title>The Genome Sequence of Exophiala aquamarina CBS 119918.</title>
        <authorList>
            <consortium name="The Broad Institute Genomics Platform"/>
            <person name="Cuomo C."/>
            <person name="de Hoog S."/>
            <person name="Gorbushina A."/>
            <person name="Walker B."/>
            <person name="Young S.K."/>
            <person name="Zeng Q."/>
            <person name="Gargeya S."/>
            <person name="Fitzgerald M."/>
            <person name="Haas B."/>
            <person name="Abouelleil A."/>
            <person name="Allen A.W."/>
            <person name="Alvarado L."/>
            <person name="Arachchi H.M."/>
            <person name="Berlin A.M."/>
            <person name="Chapman S.B."/>
            <person name="Gainer-Dewar J."/>
            <person name="Goldberg J."/>
            <person name="Griggs A."/>
            <person name="Gujja S."/>
            <person name="Hansen M."/>
            <person name="Howarth C."/>
            <person name="Imamovic A."/>
            <person name="Ireland A."/>
            <person name="Larimer J."/>
            <person name="McCowan C."/>
            <person name="Murphy C."/>
            <person name="Pearson M."/>
            <person name="Poon T.W."/>
            <person name="Priest M."/>
            <person name="Roberts A."/>
            <person name="Saif S."/>
            <person name="Shea T."/>
            <person name="Sisk P."/>
            <person name="Sykes S."/>
            <person name="Wortman J."/>
            <person name="Nusbaum C."/>
            <person name="Birren B."/>
        </authorList>
    </citation>
    <scope>NUCLEOTIDE SEQUENCE [LARGE SCALE GENOMIC DNA]</scope>
    <source>
        <strain evidence="1 2">CBS 119918</strain>
    </source>
</reference>